<dbReference type="Pfam" id="PF02033">
    <property type="entry name" value="RBFA"/>
    <property type="match status" value="1"/>
</dbReference>
<dbReference type="Proteomes" id="UP000230179">
    <property type="component" value="Unassembled WGS sequence"/>
</dbReference>
<dbReference type="Gene3D" id="3.30.300.20">
    <property type="match status" value="1"/>
</dbReference>
<name>A0A2H0UA88_9BACT</name>
<evidence type="ECO:0000313" key="2">
    <source>
        <dbReference type="EMBL" id="PIR83321.1"/>
    </source>
</evidence>
<dbReference type="InterPro" id="IPR023799">
    <property type="entry name" value="RbfA_dom_sf"/>
</dbReference>
<dbReference type="AlphaFoldDB" id="A0A2H0UA88"/>
<dbReference type="GO" id="GO:0006364">
    <property type="term" value="P:rRNA processing"/>
    <property type="evidence" value="ECO:0007669"/>
    <property type="project" value="InterPro"/>
</dbReference>
<proteinExistence type="predicted"/>
<dbReference type="EMBL" id="PFBL01000008">
    <property type="protein sequence ID" value="PIR83321.1"/>
    <property type="molecule type" value="Genomic_DNA"/>
</dbReference>
<gene>
    <name evidence="2" type="ORF">COU19_01130</name>
</gene>
<accession>A0A2H0UA88</accession>
<evidence type="ECO:0000313" key="3">
    <source>
        <dbReference type="Proteomes" id="UP000230179"/>
    </source>
</evidence>
<evidence type="ECO:0008006" key="4">
    <source>
        <dbReference type="Google" id="ProtNLM"/>
    </source>
</evidence>
<dbReference type="SUPFAM" id="SSF89919">
    <property type="entry name" value="Ribosome-binding factor A, RbfA"/>
    <property type="match status" value="1"/>
</dbReference>
<comment type="caution">
    <text evidence="2">The sequence shown here is derived from an EMBL/GenBank/DDBJ whole genome shotgun (WGS) entry which is preliminary data.</text>
</comment>
<sequence length="114" mass="12691">MIRDVPQRADHHKERIAEVIAHEAANFIGREAGNDSLITVLRAQLMNRGERAVVFVSVLPDSETRKALAFLERQREAFSDHLKKHAKLGPLPRIEFMPDNGEGELLNNGGQGGN</sequence>
<dbReference type="InterPro" id="IPR000238">
    <property type="entry name" value="RbfA"/>
</dbReference>
<evidence type="ECO:0000256" key="1">
    <source>
        <dbReference type="ARBA" id="ARBA00022517"/>
    </source>
</evidence>
<reference evidence="3" key="1">
    <citation type="submission" date="2017-09" db="EMBL/GenBank/DDBJ databases">
        <title>Depth-based differentiation of microbial function through sediment-hosted aquifers and enrichment of novel symbionts in the deep terrestrial subsurface.</title>
        <authorList>
            <person name="Probst A.J."/>
            <person name="Ladd B."/>
            <person name="Jarett J.K."/>
            <person name="Geller-Mcgrath D.E."/>
            <person name="Sieber C.M.K."/>
            <person name="Emerson J.B."/>
            <person name="Anantharaman K."/>
            <person name="Thomas B.C."/>
            <person name="Malmstrom R."/>
            <person name="Stieglmeier M."/>
            <person name="Klingl A."/>
            <person name="Woyke T."/>
            <person name="Ryan C.M."/>
            <person name="Banfield J.F."/>
        </authorList>
    </citation>
    <scope>NUCLEOTIDE SEQUENCE [LARGE SCALE GENOMIC DNA]</scope>
</reference>
<dbReference type="InterPro" id="IPR015946">
    <property type="entry name" value="KH_dom-like_a/b"/>
</dbReference>
<organism evidence="2 3">
    <name type="scientific">Candidatus Kaiserbacteria bacterium CG10_big_fil_rev_8_21_14_0_10_56_12</name>
    <dbReference type="NCBI Taxonomy" id="1974611"/>
    <lineage>
        <taxon>Bacteria</taxon>
        <taxon>Candidatus Kaiseribacteriota</taxon>
    </lineage>
</organism>
<protein>
    <recommendedName>
        <fullName evidence="4">Ribosome-binding factor A</fullName>
    </recommendedName>
</protein>
<keyword evidence="1" id="KW-0690">Ribosome biogenesis</keyword>